<dbReference type="PROSITE" id="PS50850">
    <property type="entry name" value="MFS"/>
    <property type="match status" value="1"/>
</dbReference>
<feature type="transmembrane region" description="Helical" evidence="7">
    <location>
        <begin position="249"/>
        <end position="269"/>
    </location>
</feature>
<dbReference type="CDD" id="cd17369">
    <property type="entry name" value="MFS_ShiA_like"/>
    <property type="match status" value="1"/>
</dbReference>
<feature type="transmembrane region" description="Helical" evidence="7">
    <location>
        <begin position="122"/>
        <end position="150"/>
    </location>
</feature>
<dbReference type="PANTHER" id="PTHR43045:SF1">
    <property type="entry name" value="SHIKIMATE TRANSPORTER"/>
    <property type="match status" value="1"/>
</dbReference>
<keyword evidence="4 7" id="KW-0812">Transmembrane</keyword>
<evidence type="ECO:0000256" key="2">
    <source>
        <dbReference type="ARBA" id="ARBA00022448"/>
    </source>
</evidence>
<keyword evidence="5 7" id="KW-1133">Transmembrane helix</keyword>
<dbReference type="Gene3D" id="1.20.1250.20">
    <property type="entry name" value="MFS general substrate transporter like domains"/>
    <property type="match status" value="2"/>
</dbReference>
<dbReference type="InterPro" id="IPR011701">
    <property type="entry name" value="MFS"/>
</dbReference>
<feature type="transmembrane region" description="Helical" evidence="7">
    <location>
        <begin position="281"/>
        <end position="302"/>
    </location>
</feature>
<evidence type="ECO:0000259" key="8">
    <source>
        <dbReference type="PROSITE" id="PS50850"/>
    </source>
</evidence>
<feature type="transmembrane region" description="Helical" evidence="7">
    <location>
        <begin position="59"/>
        <end position="83"/>
    </location>
</feature>
<feature type="domain" description="Major facilitator superfamily (MFS) profile" evidence="8">
    <location>
        <begin position="22"/>
        <end position="434"/>
    </location>
</feature>
<sequence>MVDPAQRSESSPLSRRTNVRRTGWAAVIGSVVEYYDFTLFGLAAAVVFGRLFFPQQDPAAATISSLLTFAIGYFGRPVGGLLFSHFGDRIGRKPMLITTLLLMGVATVGVGLLPTYDSIGVWAPVLLAVCRVLQGMGAGAEYVGSLVMLAESGNQRRAGLRVALPGMGVFAGIVIATAVFTLISTLPEDDLLSWGWRVPFLASAVTVGIALWIRSGIEETEEFTRIRSRGEVVRVPFVEALRTQWREVLLGYGILGPYLLFSSLTQVYLLSYLTTTMGLPASFGLLANLISSALAIGMVPLFGFLGDVVGRQRVWLAGCGVFVLFGALVFPLFATASEPVIVVTMVVGISIGLASLFAIQGALVIGLFAPQHRLSGVVLVREPAAALIAGPSPAFAAWLVATAGGATWPVAALFVGAAVIAGATVLLGRRRFTRDHSQDEARVTSSSR</sequence>
<feature type="transmembrane region" description="Helical" evidence="7">
    <location>
        <begin position="198"/>
        <end position="217"/>
    </location>
</feature>
<evidence type="ECO:0000256" key="3">
    <source>
        <dbReference type="ARBA" id="ARBA00022475"/>
    </source>
</evidence>
<feature type="transmembrane region" description="Helical" evidence="7">
    <location>
        <begin position="380"/>
        <end position="400"/>
    </location>
</feature>
<reference evidence="10" key="1">
    <citation type="submission" date="2016-10" db="EMBL/GenBank/DDBJ databases">
        <authorList>
            <person name="Varghese N."/>
            <person name="Submissions S."/>
        </authorList>
    </citation>
    <scope>NUCLEOTIDE SEQUENCE [LARGE SCALE GENOMIC DNA]</scope>
    <source>
        <strain evidence="10">DSM 21743</strain>
    </source>
</reference>
<comment type="subcellular location">
    <subcellularLocation>
        <location evidence="1">Cell membrane</location>
        <topology evidence="1">Multi-pass membrane protein</topology>
    </subcellularLocation>
</comment>
<dbReference type="OrthoDB" id="9066401at2"/>
<feature type="transmembrane region" description="Helical" evidence="7">
    <location>
        <begin position="314"/>
        <end position="334"/>
    </location>
</feature>
<evidence type="ECO:0000256" key="6">
    <source>
        <dbReference type="ARBA" id="ARBA00023136"/>
    </source>
</evidence>
<feature type="transmembrane region" description="Helical" evidence="7">
    <location>
        <begin position="95"/>
        <end position="116"/>
    </location>
</feature>
<keyword evidence="10" id="KW-1185">Reference proteome</keyword>
<keyword evidence="2" id="KW-0813">Transport</keyword>
<feature type="transmembrane region" description="Helical" evidence="7">
    <location>
        <begin position="162"/>
        <end position="186"/>
    </location>
</feature>
<proteinExistence type="predicted"/>
<dbReference type="RefSeq" id="WP_091073176.1">
    <property type="nucleotide sequence ID" value="NZ_LT629799.1"/>
</dbReference>
<gene>
    <name evidence="9" type="ORF">SAMN04488544_0581</name>
</gene>
<dbReference type="EMBL" id="LT629799">
    <property type="protein sequence ID" value="SDU82795.1"/>
    <property type="molecule type" value="Genomic_DNA"/>
</dbReference>
<dbReference type="PANTHER" id="PTHR43045">
    <property type="entry name" value="SHIKIMATE TRANSPORTER"/>
    <property type="match status" value="1"/>
</dbReference>
<evidence type="ECO:0000313" key="10">
    <source>
        <dbReference type="Proteomes" id="UP000198825"/>
    </source>
</evidence>
<feature type="transmembrane region" description="Helical" evidence="7">
    <location>
        <begin position="406"/>
        <end position="427"/>
    </location>
</feature>
<dbReference type="SUPFAM" id="SSF103473">
    <property type="entry name" value="MFS general substrate transporter"/>
    <property type="match status" value="1"/>
</dbReference>
<accession>A0A1H2LPV5</accession>
<dbReference type="GO" id="GO:0022857">
    <property type="term" value="F:transmembrane transporter activity"/>
    <property type="evidence" value="ECO:0007669"/>
    <property type="project" value="InterPro"/>
</dbReference>
<dbReference type="InterPro" id="IPR020846">
    <property type="entry name" value="MFS_dom"/>
</dbReference>
<dbReference type="AlphaFoldDB" id="A0A1H2LPV5"/>
<evidence type="ECO:0000256" key="5">
    <source>
        <dbReference type="ARBA" id="ARBA00022989"/>
    </source>
</evidence>
<keyword evidence="3" id="KW-1003">Cell membrane</keyword>
<name>A0A1H2LPV5_9ACTN</name>
<dbReference type="InterPro" id="IPR036259">
    <property type="entry name" value="MFS_trans_sf"/>
</dbReference>
<organism evidence="9 10">
    <name type="scientific">Microlunatus sagamiharensis</name>
    <dbReference type="NCBI Taxonomy" id="546874"/>
    <lineage>
        <taxon>Bacteria</taxon>
        <taxon>Bacillati</taxon>
        <taxon>Actinomycetota</taxon>
        <taxon>Actinomycetes</taxon>
        <taxon>Propionibacteriales</taxon>
        <taxon>Propionibacteriaceae</taxon>
        <taxon>Microlunatus</taxon>
    </lineage>
</organism>
<evidence type="ECO:0000256" key="7">
    <source>
        <dbReference type="SAM" id="Phobius"/>
    </source>
</evidence>
<dbReference type="Proteomes" id="UP000198825">
    <property type="component" value="Chromosome I"/>
</dbReference>
<evidence type="ECO:0000256" key="4">
    <source>
        <dbReference type="ARBA" id="ARBA00022692"/>
    </source>
</evidence>
<feature type="transmembrane region" description="Helical" evidence="7">
    <location>
        <begin position="24"/>
        <end position="53"/>
    </location>
</feature>
<protein>
    <submittedName>
        <fullName evidence="9">Predicted arabinose efflux permease, MFS family</fullName>
    </submittedName>
</protein>
<evidence type="ECO:0000313" key="9">
    <source>
        <dbReference type="EMBL" id="SDU82795.1"/>
    </source>
</evidence>
<feature type="transmembrane region" description="Helical" evidence="7">
    <location>
        <begin position="340"/>
        <end position="368"/>
    </location>
</feature>
<evidence type="ECO:0000256" key="1">
    <source>
        <dbReference type="ARBA" id="ARBA00004651"/>
    </source>
</evidence>
<dbReference type="Pfam" id="PF07690">
    <property type="entry name" value="MFS_1"/>
    <property type="match status" value="1"/>
</dbReference>
<keyword evidence="6 7" id="KW-0472">Membrane</keyword>
<dbReference type="GO" id="GO:0005886">
    <property type="term" value="C:plasma membrane"/>
    <property type="evidence" value="ECO:0007669"/>
    <property type="project" value="UniProtKB-SubCell"/>
</dbReference>